<sequence length="423" mass="47505">MIGALHTMLLSLVLCAPGQSTRTARSSQCMFLNTPQAAGYIDCYIAGQYHSMVNMWNDDILYASPHANDTITLFSMDGWTTATFHDMNEIDICRMCTVTPVTRSRKLCLACEKTSSTETAHQASKHHIVFSQSNIEIKSGQEYYACYFDIHETLARLEPVKSKDDCIPNITTNTTKVCDKSLKYIISETMTFNRTIAIRAKAQTDDMCRMCMIRTSEKHITMGRACVDPSPITAARHKQISLVHMVMFGTSTLGILGLCLPPLLSRTEPLEDLFKKILRVGIMLLQLTVFGILYAITDCEVVHVLVPDSGDPETIRPHNVLLTGLKLCFNANILQKTERNDILERLDVEQYLRTIDILTTDETSDGILRRVKSPEKSAHRMVRLNKNRSRFANIDTEMTAISRSASKTLRATVIVLVEALSRT</sequence>
<evidence type="ECO:0000313" key="6">
    <source>
        <dbReference type="EMBL" id="WEG69675.1"/>
    </source>
</evidence>
<evidence type="ECO:0000313" key="2">
    <source>
        <dbReference type="EMBL" id="WEG69122.1"/>
    </source>
</evidence>
<dbReference type="EMBL" id="OP429125">
    <property type="protein sequence ID" value="WEG69399.1"/>
    <property type="molecule type" value="Genomic_DNA"/>
</dbReference>
<evidence type="ECO:0000256" key="1">
    <source>
        <dbReference type="SAM" id="Phobius"/>
    </source>
</evidence>
<dbReference type="EMBL" id="OP429127">
    <property type="protein sequence ID" value="WEG69675.1"/>
    <property type="molecule type" value="Genomic_DNA"/>
</dbReference>
<name>A0A9Y1N631_9BETA</name>
<dbReference type="EMBL" id="OP429124">
    <property type="protein sequence ID" value="WEG69260.1"/>
    <property type="molecule type" value="Genomic_DNA"/>
</dbReference>
<evidence type="ECO:0000313" key="4">
    <source>
        <dbReference type="EMBL" id="WEG69399.1"/>
    </source>
</evidence>
<dbReference type="EMBL" id="OP429139">
    <property type="protein sequence ID" value="WEG71349.1"/>
    <property type="molecule type" value="Genomic_DNA"/>
</dbReference>
<dbReference type="EMBL" id="OP429141">
    <property type="protein sequence ID" value="WEG71628.1"/>
    <property type="molecule type" value="Genomic_DNA"/>
</dbReference>
<organism evidence="3">
    <name type="scientific">Mastomys natalensis cytomegalovirus 2</name>
    <dbReference type="NCBI Taxonomy" id="2973540"/>
    <lineage>
        <taxon>Viruses</taxon>
        <taxon>Duplodnaviria</taxon>
        <taxon>Heunggongvirae</taxon>
        <taxon>Peploviricota</taxon>
        <taxon>Herviviricetes</taxon>
        <taxon>Herpesvirales</taxon>
        <taxon>Orthoherpesviridae</taxon>
        <taxon>Betaherpesvirinae</taxon>
        <taxon>Muromegalovirus</taxon>
    </lineage>
</organism>
<reference evidence="3" key="1">
    <citation type="submission" date="2022-09" db="EMBL/GenBank/DDBJ databases">
        <authorList>
            <person name="Vucak M."/>
            <person name="Davison A.J."/>
        </authorList>
    </citation>
    <scope>NUCLEOTIDE SEQUENCE</scope>
    <source>
        <strain evidence="2">Mnat18</strain>
        <strain evidence="3">Mnat19</strain>
        <strain evidence="5">Mnat2</strain>
        <strain evidence="4">Mnat29</strain>
        <strain evidence="6">Mnat33</strain>
    </source>
</reference>
<evidence type="ECO:0000313" key="5">
    <source>
        <dbReference type="EMBL" id="WEG69537.1"/>
    </source>
</evidence>
<feature type="transmembrane region" description="Helical" evidence="1">
    <location>
        <begin position="277"/>
        <end position="296"/>
    </location>
</feature>
<gene>
    <name evidence="3" type="primary">m133</name>
</gene>
<feature type="transmembrane region" description="Helical" evidence="1">
    <location>
        <begin position="242"/>
        <end position="265"/>
    </location>
</feature>
<keyword evidence="1" id="KW-1133">Transmembrane helix</keyword>
<evidence type="ECO:0000313" key="3">
    <source>
        <dbReference type="EMBL" id="WEG69260.1"/>
    </source>
</evidence>
<protein>
    <submittedName>
        <fullName evidence="3">Membrane protein m133</fullName>
    </submittedName>
</protein>
<keyword evidence="1" id="KW-0472">Membrane</keyword>
<dbReference type="EMBL" id="OP429126">
    <property type="protein sequence ID" value="WEG69537.1"/>
    <property type="molecule type" value="Genomic_DNA"/>
</dbReference>
<dbReference type="EMBL" id="OP429123">
    <property type="protein sequence ID" value="WEG69122.1"/>
    <property type="molecule type" value="Genomic_DNA"/>
</dbReference>
<keyword evidence="1" id="KW-0812">Transmembrane</keyword>
<accession>A0A9Y1N631</accession>
<proteinExistence type="predicted"/>
<reference evidence="3" key="2">
    <citation type="submission" date="2023-06" db="EMBL/GenBank/DDBJ databases">
        <title>Isolation and genome sequencing of cytomegaloviruses from Natal multimammate mice (Mastomys natalensis).</title>
        <authorList>
            <person name="Jarvis M.A."/>
            <person name="Davison A.J."/>
        </authorList>
    </citation>
    <scope>NUCLEOTIDE SEQUENCE</scope>
    <source>
        <strain evidence="2">Mnat18</strain>
        <strain evidence="3">Mnat19</strain>
        <strain evidence="5">Mnat2</strain>
        <strain evidence="4">Mnat29</strain>
        <strain evidence="6">Mnat33</strain>
    </source>
</reference>